<evidence type="ECO:0000256" key="5">
    <source>
        <dbReference type="ARBA" id="ARBA00022692"/>
    </source>
</evidence>
<evidence type="ECO:0000313" key="10">
    <source>
        <dbReference type="EMBL" id="QEA07527.1"/>
    </source>
</evidence>
<feature type="transmembrane region" description="Helical" evidence="8">
    <location>
        <begin position="160"/>
        <end position="182"/>
    </location>
</feature>
<feature type="transmembrane region" description="Helical" evidence="8">
    <location>
        <begin position="47"/>
        <end position="69"/>
    </location>
</feature>
<feature type="transmembrane region" description="Helical" evidence="8">
    <location>
        <begin position="117"/>
        <end position="140"/>
    </location>
</feature>
<sequence>MSKDDSNESAQGFHIPEGELDFHHHTELPDTAASLALDRTIGSVGKLISWLWLAVVAVILISVISRYVFGQGSIMLEELTWHIYGIAWPIGLAYTLVTDDHVRVDVLHERMALKTQAWIEVIGLIVLLLPFLGLVLYYSLPYAYDSFIRGETSQAPSGLPYRFLLKSIIPLSMVLLAVAVIARISRCTALLFGFPKPRRQTTSVH</sequence>
<dbReference type="InterPro" id="IPR007387">
    <property type="entry name" value="TRAP_DctQ"/>
</dbReference>
<dbReference type="AlphaFoldDB" id="A0A5B8RKN3"/>
<comment type="subcellular location">
    <subcellularLocation>
        <location evidence="1">Cell inner membrane</location>
        <topology evidence="1">Multi-pass membrane protein</topology>
    </subcellularLocation>
</comment>
<dbReference type="PANTHER" id="PTHR35011:SF4">
    <property type="entry name" value="SLL1102 PROTEIN"/>
    <property type="match status" value="1"/>
</dbReference>
<evidence type="ECO:0000259" key="9">
    <source>
        <dbReference type="Pfam" id="PF04290"/>
    </source>
</evidence>
<evidence type="ECO:0000256" key="7">
    <source>
        <dbReference type="ARBA" id="ARBA00023136"/>
    </source>
</evidence>
<evidence type="ECO:0000256" key="2">
    <source>
        <dbReference type="ARBA" id="ARBA00022448"/>
    </source>
</evidence>
<keyword evidence="7 8" id="KW-0472">Membrane</keyword>
<dbReference type="Pfam" id="PF04290">
    <property type="entry name" value="DctQ"/>
    <property type="match status" value="1"/>
</dbReference>
<organism evidence="10">
    <name type="scientific">uncultured organism</name>
    <dbReference type="NCBI Taxonomy" id="155900"/>
    <lineage>
        <taxon>unclassified sequences</taxon>
        <taxon>environmental samples</taxon>
    </lineage>
</organism>
<evidence type="ECO:0000256" key="8">
    <source>
        <dbReference type="SAM" id="Phobius"/>
    </source>
</evidence>
<keyword evidence="6 8" id="KW-1133">Transmembrane helix</keyword>
<keyword evidence="5 8" id="KW-0812">Transmembrane</keyword>
<evidence type="ECO:0000256" key="6">
    <source>
        <dbReference type="ARBA" id="ARBA00022989"/>
    </source>
</evidence>
<reference evidence="10" key="1">
    <citation type="submission" date="2019-06" db="EMBL/GenBank/DDBJ databases">
        <authorList>
            <person name="Murdoch R.W."/>
            <person name="Fathepure B."/>
        </authorList>
    </citation>
    <scope>NUCLEOTIDE SEQUENCE</scope>
</reference>
<gene>
    <name evidence="10" type="ORF">KBTEX_03885</name>
</gene>
<keyword evidence="4" id="KW-0997">Cell inner membrane</keyword>
<dbReference type="InterPro" id="IPR055348">
    <property type="entry name" value="DctQ"/>
</dbReference>
<protein>
    <recommendedName>
        <fullName evidence="9">Tripartite ATP-independent periplasmic transporters DctQ component domain-containing protein</fullName>
    </recommendedName>
</protein>
<accession>A0A5B8RKN3</accession>
<dbReference type="PANTHER" id="PTHR35011">
    <property type="entry name" value="2,3-DIKETO-L-GULONATE TRAP TRANSPORTER SMALL PERMEASE PROTEIN YIAM"/>
    <property type="match status" value="1"/>
</dbReference>
<feature type="domain" description="Tripartite ATP-independent periplasmic transporters DctQ component" evidence="9">
    <location>
        <begin position="56"/>
        <end position="187"/>
    </location>
</feature>
<keyword evidence="3" id="KW-1003">Cell membrane</keyword>
<keyword evidence="2" id="KW-0813">Transport</keyword>
<name>A0A5B8RKN3_9ZZZZ</name>
<dbReference type="GO" id="GO:0005886">
    <property type="term" value="C:plasma membrane"/>
    <property type="evidence" value="ECO:0007669"/>
    <property type="project" value="UniProtKB-SubCell"/>
</dbReference>
<feature type="transmembrane region" description="Helical" evidence="8">
    <location>
        <begin position="81"/>
        <end position="97"/>
    </location>
</feature>
<evidence type="ECO:0000256" key="1">
    <source>
        <dbReference type="ARBA" id="ARBA00004429"/>
    </source>
</evidence>
<evidence type="ECO:0000256" key="3">
    <source>
        <dbReference type="ARBA" id="ARBA00022475"/>
    </source>
</evidence>
<proteinExistence type="predicted"/>
<dbReference type="EMBL" id="MN079271">
    <property type="protein sequence ID" value="QEA07527.1"/>
    <property type="molecule type" value="Genomic_DNA"/>
</dbReference>
<evidence type="ECO:0000256" key="4">
    <source>
        <dbReference type="ARBA" id="ARBA00022519"/>
    </source>
</evidence>